<organism evidence="2 3">
    <name type="scientific">Escherichia coli</name>
    <dbReference type="NCBI Taxonomy" id="562"/>
    <lineage>
        <taxon>Bacteria</taxon>
        <taxon>Pseudomonadati</taxon>
        <taxon>Pseudomonadota</taxon>
        <taxon>Gammaproteobacteria</taxon>
        <taxon>Enterobacterales</taxon>
        <taxon>Enterobacteriaceae</taxon>
        <taxon>Escherichia</taxon>
    </lineage>
</organism>
<dbReference type="RefSeq" id="WP_000241125.1">
    <property type="nucleotide sequence ID" value="NZ_BFHN01000006.1"/>
</dbReference>
<feature type="region of interest" description="Disordered" evidence="1">
    <location>
        <begin position="126"/>
        <end position="158"/>
    </location>
</feature>
<reference evidence="2" key="1">
    <citation type="submission" date="2024-03" db="EMBL/GenBank/DDBJ databases">
        <title>Epithelial relay of microbial signals coordinates intestinal macrophage supported barrier repair.</title>
        <authorList>
            <person name="Tsai M.T."/>
        </authorList>
    </citation>
    <scope>NUCLEOTIDE SEQUENCE</scope>
    <source>
        <strain evidence="2">MS 21-1</strain>
    </source>
</reference>
<dbReference type="Pfam" id="PF04404">
    <property type="entry name" value="ERF"/>
    <property type="match status" value="1"/>
</dbReference>
<proteinExistence type="predicted"/>
<name>A0AAX4LH76_ECOLX</name>
<dbReference type="AlphaFoldDB" id="A0AAX4LH76"/>
<sequence>MVKTELHKKLWTIQQTLNAPKNQRNNFGGYNYRSAEDILEAVKPLLQSITLTVSDEIVLIGNRYYVKATATLSDGEDEIAVTAYAREEESKKGMDASQLTGATSSYARKYALNGLFCIDDARDPDTDAYAKQTGQQPRQQKNPPKQQPQQQKAPPNPDEVLARFCDAAAKAQDANKLREIFGKCWKLLPEGSEHRIKAKDVYDIRVAELNGEMG</sequence>
<dbReference type="InterPro" id="IPR007499">
    <property type="entry name" value="ERF_bacteria_virus"/>
</dbReference>
<protein>
    <submittedName>
        <fullName evidence="2">ERF family protein</fullName>
    </submittedName>
</protein>
<feature type="compositionally biased region" description="Low complexity" evidence="1">
    <location>
        <begin position="135"/>
        <end position="153"/>
    </location>
</feature>
<dbReference type="EMBL" id="CP146670">
    <property type="protein sequence ID" value="WWX73764.1"/>
    <property type="molecule type" value="Genomic_DNA"/>
</dbReference>
<gene>
    <name evidence="2" type="ORF">V9Z47_12530</name>
</gene>
<evidence type="ECO:0000256" key="1">
    <source>
        <dbReference type="SAM" id="MobiDB-lite"/>
    </source>
</evidence>
<evidence type="ECO:0000313" key="2">
    <source>
        <dbReference type="EMBL" id="WWX73764.1"/>
    </source>
</evidence>
<accession>A0AAX4LH76</accession>
<dbReference type="Proteomes" id="UP001383096">
    <property type="component" value="Chromosome"/>
</dbReference>
<evidence type="ECO:0000313" key="3">
    <source>
        <dbReference type="Proteomes" id="UP001383096"/>
    </source>
</evidence>